<reference evidence="2 3" key="1">
    <citation type="submission" date="2020-03" db="EMBL/GenBank/DDBJ databases">
        <title>Whole genome shotgun sequence of Phytohabitans houttuyneae NBRC 108639.</title>
        <authorList>
            <person name="Komaki H."/>
            <person name="Tamura T."/>
        </authorList>
    </citation>
    <scope>NUCLEOTIDE SEQUENCE [LARGE SCALE GENOMIC DNA]</scope>
    <source>
        <strain evidence="2 3">NBRC 108639</strain>
    </source>
</reference>
<name>A0A6V8JXL6_9ACTN</name>
<dbReference type="SUPFAM" id="SSF48150">
    <property type="entry name" value="DNA-glycosylase"/>
    <property type="match status" value="1"/>
</dbReference>
<dbReference type="Proteomes" id="UP000482800">
    <property type="component" value="Unassembled WGS sequence"/>
</dbReference>
<reference evidence="2 3" key="2">
    <citation type="submission" date="2020-03" db="EMBL/GenBank/DDBJ databases">
        <authorList>
            <person name="Ichikawa N."/>
            <person name="Kimura A."/>
            <person name="Kitahashi Y."/>
            <person name="Uohara A."/>
        </authorList>
    </citation>
    <scope>NUCLEOTIDE SEQUENCE [LARGE SCALE GENOMIC DNA]</scope>
    <source>
        <strain evidence="2 3">NBRC 108639</strain>
    </source>
</reference>
<dbReference type="EMBL" id="BLPF01000001">
    <property type="protein sequence ID" value="GFJ77503.1"/>
    <property type="molecule type" value="Genomic_DNA"/>
</dbReference>
<dbReference type="InterPro" id="IPR011257">
    <property type="entry name" value="DNA_glycosylase"/>
</dbReference>
<comment type="caution">
    <text evidence="2">The sequence shown here is derived from an EMBL/GenBank/DDBJ whole genome shotgun (WGS) entry which is preliminary data.</text>
</comment>
<evidence type="ECO:0000313" key="3">
    <source>
        <dbReference type="Proteomes" id="UP000482800"/>
    </source>
</evidence>
<dbReference type="Gene3D" id="1.10.340.30">
    <property type="entry name" value="Hypothetical protein, domain 2"/>
    <property type="match status" value="1"/>
</dbReference>
<evidence type="ECO:0000256" key="1">
    <source>
        <dbReference type="SAM" id="MobiDB-lite"/>
    </source>
</evidence>
<protein>
    <recommendedName>
        <fullName evidence="4">DNA-3-methyladenine glycosylase AlkA N-terminal domain-containing protein</fullName>
    </recommendedName>
</protein>
<sequence>MSNVVDFVMTDHPAWIPAGNGRGKLRVLVAFGRRWLIRTGGPTGFTLHELAPAASKPIHDVFHLPPGALAELPQLAGSLAGLGTVARFRAGNLWDALATAAVRQMLRGVHATNVYRQFCHAHGERIQLPTGEHYWLFPTPEAVLDLTPDQFADVGLASKRAALRDAANGYLRDGHGWQSLPPLRMIEQLRRIPRVGRWTAHAAAADWSNEWALYAAGDLNLRTWARRAAPAYPWPPISGPSPTPGACSPATTSPPPPS</sequence>
<keyword evidence="3" id="KW-1185">Reference proteome</keyword>
<dbReference type="GO" id="GO:0003824">
    <property type="term" value="F:catalytic activity"/>
    <property type="evidence" value="ECO:0007669"/>
    <property type="project" value="InterPro"/>
</dbReference>
<evidence type="ECO:0000313" key="2">
    <source>
        <dbReference type="EMBL" id="GFJ77503.1"/>
    </source>
</evidence>
<feature type="compositionally biased region" description="Pro residues" evidence="1">
    <location>
        <begin position="233"/>
        <end position="243"/>
    </location>
</feature>
<accession>A0A6V8JXL6</accession>
<dbReference type="GO" id="GO:0006281">
    <property type="term" value="P:DNA repair"/>
    <property type="evidence" value="ECO:0007669"/>
    <property type="project" value="InterPro"/>
</dbReference>
<evidence type="ECO:0008006" key="4">
    <source>
        <dbReference type="Google" id="ProtNLM"/>
    </source>
</evidence>
<organism evidence="2 3">
    <name type="scientific">Phytohabitans houttuyneae</name>
    <dbReference type="NCBI Taxonomy" id="1076126"/>
    <lineage>
        <taxon>Bacteria</taxon>
        <taxon>Bacillati</taxon>
        <taxon>Actinomycetota</taxon>
        <taxon>Actinomycetes</taxon>
        <taxon>Micromonosporales</taxon>
        <taxon>Micromonosporaceae</taxon>
    </lineage>
</organism>
<dbReference type="RefSeq" id="WP_173054935.1">
    <property type="nucleotide sequence ID" value="NZ_BLPF01000001.1"/>
</dbReference>
<proteinExistence type="predicted"/>
<feature type="region of interest" description="Disordered" evidence="1">
    <location>
        <begin position="233"/>
        <end position="258"/>
    </location>
</feature>
<gene>
    <name evidence="2" type="ORF">Phou_016830</name>
</gene>
<dbReference type="AlphaFoldDB" id="A0A6V8JXL6"/>